<dbReference type="FunFam" id="2.30.29.30:FF:000286">
    <property type="entry name" value="PH-protein kinase domain containing protein"/>
    <property type="match status" value="1"/>
</dbReference>
<name>A0A0L0DKT5_THETB</name>
<dbReference type="PROSITE" id="PS50003">
    <property type="entry name" value="PH_DOMAIN"/>
    <property type="match status" value="1"/>
</dbReference>
<feature type="compositionally biased region" description="Acidic residues" evidence="1">
    <location>
        <begin position="654"/>
        <end position="669"/>
    </location>
</feature>
<feature type="compositionally biased region" description="Basic and acidic residues" evidence="1">
    <location>
        <begin position="709"/>
        <end position="722"/>
    </location>
</feature>
<evidence type="ECO:0000259" key="2">
    <source>
        <dbReference type="PROSITE" id="PS50003"/>
    </source>
</evidence>
<feature type="region of interest" description="Disordered" evidence="1">
    <location>
        <begin position="654"/>
        <end position="745"/>
    </location>
</feature>
<dbReference type="AlphaFoldDB" id="A0A0L0DKT5"/>
<dbReference type="GeneID" id="25567622"/>
<dbReference type="Gene3D" id="1.20.1270.60">
    <property type="entry name" value="Arfaptin homology (AH) domain/BAR domain"/>
    <property type="match status" value="1"/>
</dbReference>
<dbReference type="EMBL" id="GL349477">
    <property type="protein sequence ID" value="KNC52922.1"/>
    <property type="molecule type" value="Genomic_DNA"/>
</dbReference>
<evidence type="ECO:0000313" key="3">
    <source>
        <dbReference type="EMBL" id="KNC52922.1"/>
    </source>
</evidence>
<feature type="compositionally biased region" description="Gly residues" evidence="1">
    <location>
        <begin position="684"/>
        <end position="697"/>
    </location>
</feature>
<keyword evidence="4" id="KW-1185">Reference proteome</keyword>
<feature type="region of interest" description="Disordered" evidence="1">
    <location>
        <begin position="293"/>
        <end position="352"/>
    </location>
</feature>
<feature type="compositionally biased region" description="Gly residues" evidence="1">
    <location>
        <begin position="386"/>
        <end position="396"/>
    </location>
</feature>
<dbReference type="SUPFAM" id="SSF103657">
    <property type="entry name" value="BAR/IMD domain-like"/>
    <property type="match status" value="1"/>
</dbReference>
<organism evidence="3 4">
    <name type="scientific">Thecamonas trahens ATCC 50062</name>
    <dbReference type="NCBI Taxonomy" id="461836"/>
    <lineage>
        <taxon>Eukaryota</taxon>
        <taxon>Apusozoa</taxon>
        <taxon>Apusomonadida</taxon>
        <taxon>Apusomonadidae</taxon>
        <taxon>Thecamonas</taxon>
    </lineage>
</organism>
<feature type="compositionally biased region" description="Acidic residues" evidence="1">
    <location>
        <begin position="591"/>
        <end position="629"/>
    </location>
</feature>
<feature type="compositionally biased region" description="Gly residues" evidence="1">
    <location>
        <begin position="726"/>
        <end position="741"/>
    </location>
</feature>
<reference evidence="3 4" key="1">
    <citation type="submission" date="2010-05" db="EMBL/GenBank/DDBJ databases">
        <title>The Genome Sequence of Thecamonas trahens ATCC 50062.</title>
        <authorList>
            <consortium name="The Broad Institute Genome Sequencing Platform"/>
            <person name="Russ C."/>
            <person name="Cuomo C."/>
            <person name="Shea T."/>
            <person name="Young S.K."/>
            <person name="Zeng Q."/>
            <person name="Koehrsen M."/>
            <person name="Haas B."/>
            <person name="Borodovsky M."/>
            <person name="Guigo R."/>
            <person name="Alvarado L."/>
            <person name="Berlin A."/>
            <person name="Bochicchio J."/>
            <person name="Borenstein D."/>
            <person name="Chapman S."/>
            <person name="Chen Z."/>
            <person name="Freedman E."/>
            <person name="Gellesch M."/>
            <person name="Goldberg J."/>
            <person name="Griggs A."/>
            <person name="Gujja S."/>
            <person name="Heilman E."/>
            <person name="Heiman D."/>
            <person name="Hepburn T."/>
            <person name="Howarth C."/>
            <person name="Jen D."/>
            <person name="Larson L."/>
            <person name="Mehta T."/>
            <person name="Park D."/>
            <person name="Pearson M."/>
            <person name="Roberts A."/>
            <person name="Saif S."/>
            <person name="Shenoy N."/>
            <person name="Sisk P."/>
            <person name="Stolte C."/>
            <person name="Sykes S."/>
            <person name="Thomson T."/>
            <person name="Walk T."/>
            <person name="White J."/>
            <person name="Yandava C."/>
            <person name="Burger G."/>
            <person name="Gray M.W."/>
            <person name="Holland P.W.H."/>
            <person name="King N."/>
            <person name="Lang F.B.F."/>
            <person name="Roger A.J."/>
            <person name="Ruiz-Trillo I."/>
            <person name="Lander E."/>
            <person name="Nusbaum C."/>
        </authorList>
    </citation>
    <scope>NUCLEOTIDE SEQUENCE [LARGE SCALE GENOMIC DNA]</scope>
    <source>
        <strain evidence="3 4">ATCC 50062</strain>
    </source>
</reference>
<dbReference type="InterPro" id="IPR011993">
    <property type="entry name" value="PH-like_dom_sf"/>
</dbReference>
<dbReference type="PANTHER" id="PTHR14336">
    <property type="entry name" value="TANDEM PH DOMAIN CONTAINING PROTEIN"/>
    <property type="match status" value="1"/>
</dbReference>
<feature type="region of interest" description="Disordered" evidence="1">
    <location>
        <begin position="562"/>
        <end position="629"/>
    </location>
</feature>
<proteinExistence type="predicted"/>
<evidence type="ECO:0000313" key="4">
    <source>
        <dbReference type="Proteomes" id="UP000054408"/>
    </source>
</evidence>
<dbReference type="InterPro" id="IPR001849">
    <property type="entry name" value="PH_domain"/>
</dbReference>
<dbReference type="Gene3D" id="2.30.29.30">
    <property type="entry name" value="Pleckstrin-homology domain (PH domain)/Phosphotyrosine-binding domain (PTB)"/>
    <property type="match status" value="1"/>
</dbReference>
<dbReference type="SUPFAM" id="SSF50729">
    <property type="entry name" value="PH domain-like"/>
    <property type="match status" value="1"/>
</dbReference>
<evidence type="ECO:0000256" key="1">
    <source>
        <dbReference type="SAM" id="MobiDB-lite"/>
    </source>
</evidence>
<feature type="region of interest" description="Disordered" evidence="1">
    <location>
        <begin position="1"/>
        <end position="49"/>
    </location>
</feature>
<gene>
    <name evidence="3" type="ORF">AMSG_09089</name>
</gene>
<protein>
    <recommendedName>
        <fullName evidence="2">PH domain-containing protein</fullName>
    </recommendedName>
</protein>
<accession>A0A0L0DKT5</accession>
<sequence>MAMPAASAKGAASASASGSAEAGSGRKLPQLPPGAEAEARAGAKNDAAARAAVTAVTAREVEASLMEHLALRARDAERTTAKVKYALTKSKDVSKAVTKVVKELKALTKDSMKALAEATAAMQSARVEYIARAEAAETDEITLASAENTEARAKLAERARKSQAKKAQAEAAYLRTVSEFNMVQGSQTQMVLPRALELIHSAEEMRLQSMRRTLDDVVAALNHDPLGVGASASGLSAVVAALVPLDDLEVWMAPMWELASVQPPTVKFHPYFGDLFRAMFNMPLAQEKALRRQRRRQRRAMAAAGKQVTVKPRRVGGASGGDETPAAAPSVAAEGSDGVAEPVGSAPAQGTGRLALVARGEVRRSVSESSAGMQRSARAAQHSTGSGAGGEGGVEGDAGDEVRVRGSRASSKVSTIIDRFSVLETKVESVEETMYGSRLVVRGWLRKKGARVRSWKRRFFVMQGRSILYFKKAPPRGKESVSDAAGLIHISPSMTVNKASYADASKTFLFEITVPDRTYLIQAGDEKELHRWIVLIRRFIQDSIDLSSAAMAPPISHAITAAAATKGSPSPASPVAHQHSRSLSSAAFLDPESEPAFDLSDDDEDDEDEEDEVEDVAEDGVEDVADDGVEDVVGDVTEDVAEDVAEVDARDVAEADAGDAAEVEVEADAGADAKVRAASESSGSSGGGSGAGRGGSLGLPSHVKQRTRSVSDSRVRRTRPDMEGNAQGGNIGNIGGGGGGSVETSTANGGRGCVADDGGSSACKSALQQFSTSLRMFCDCVLNHDGFSLVPSLTCLLMDFKPLATLFRKHNIDFSETRDVLSSLVAHSRPIDGNASATPDAWRSLKLEVRGLVKSSRELGDMLIEAEGEVASW</sequence>
<dbReference type="SMART" id="SM00233">
    <property type="entry name" value="PH"/>
    <property type="match status" value="1"/>
</dbReference>
<feature type="compositionally biased region" description="Low complexity" evidence="1">
    <location>
        <begin position="1"/>
        <end position="25"/>
    </location>
</feature>
<feature type="region of interest" description="Disordered" evidence="1">
    <location>
        <begin position="365"/>
        <end position="407"/>
    </location>
</feature>
<dbReference type="Pfam" id="PF00169">
    <property type="entry name" value="PH"/>
    <property type="match status" value="1"/>
</dbReference>
<dbReference type="InterPro" id="IPR027267">
    <property type="entry name" value="AH/BAR_dom_sf"/>
</dbReference>
<dbReference type="InterPro" id="IPR051707">
    <property type="entry name" value="PI-Interact_SigTrans_Reg"/>
</dbReference>
<dbReference type="OrthoDB" id="63267at2759"/>
<dbReference type="RefSeq" id="XP_013754818.1">
    <property type="nucleotide sequence ID" value="XM_013899364.1"/>
</dbReference>
<feature type="domain" description="PH" evidence="2">
    <location>
        <begin position="438"/>
        <end position="541"/>
    </location>
</feature>
<dbReference type="Proteomes" id="UP000054408">
    <property type="component" value="Unassembled WGS sequence"/>
</dbReference>